<evidence type="ECO:0000313" key="8">
    <source>
        <dbReference type="Proteomes" id="UP001174210"/>
    </source>
</evidence>
<dbReference type="CDD" id="cd16025">
    <property type="entry name" value="PAS_like"/>
    <property type="match status" value="1"/>
</dbReference>
<dbReference type="Pfam" id="PF00884">
    <property type="entry name" value="Sulfatase"/>
    <property type="match status" value="1"/>
</dbReference>
<dbReference type="SUPFAM" id="SSF53649">
    <property type="entry name" value="Alkaline phosphatase-like"/>
    <property type="match status" value="1"/>
</dbReference>
<dbReference type="Gene3D" id="3.30.1120.10">
    <property type="match status" value="1"/>
</dbReference>
<evidence type="ECO:0000256" key="2">
    <source>
        <dbReference type="ARBA" id="ARBA00022723"/>
    </source>
</evidence>
<dbReference type="RefSeq" id="WP_301217685.1">
    <property type="nucleotide sequence ID" value="NZ_JAROCB010000002.1"/>
</dbReference>
<dbReference type="InterPro" id="IPR000917">
    <property type="entry name" value="Sulfatase_N"/>
</dbReference>
<dbReference type="InterPro" id="IPR024607">
    <property type="entry name" value="Sulfatase_CS"/>
</dbReference>
<evidence type="ECO:0000256" key="1">
    <source>
        <dbReference type="ARBA" id="ARBA00008779"/>
    </source>
</evidence>
<gene>
    <name evidence="7" type="ORF">P5G59_07935</name>
</gene>
<dbReference type="InterPro" id="IPR017850">
    <property type="entry name" value="Alkaline_phosphatase_core_sf"/>
</dbReference>
<organism evidence="7 8">
    <name type="scientific">Leifsonia virtsii</name>
    <dbReference type="NCBI Taxonomy" id="3035915"/>
    <lineage>
        <taxon>Bacteria</taxon>
        <taxon>Bacillati</taxon>
        <taxon>Actinomycetota</taxon>
        <taxon>Actinomycetes</taxon>
        <taxon>Micrococcales</taxon>
        <taxon>Microbacteriaceae</taxon>
        <taxon>Leifsonia</taxon>
    </lineage>
</organism>
<dbReference type="PANTHER" id="PTHR42693:SF43">
    <property type="entry name" value="BLL2667 PROTEIN"/>
    <property type="match status" value="1"/>
</dbReference>
<comment type="caution">
    <text evidence="7">The sequence shown here is derived from an EMBL/GenBank/DDBJ whole genome shotgun (WGS) entry which is preliminary data.</text>
</comment>
<sequence length="778" mass="84792">MNPNPESVIGEPLPPARTLPFPPPASGSFAGRTMQESTYSPRPPEPHLREDAPNVLIILIDDAGPALPTTLGGAVRTPTLDRIRSNGIGYNRFHTTAMCSPTRSSLLTGRNHHRVGNGQVAELANDWDGYSGRIPKSSATIAEVLRNYGYSTAAWGKWHNTPAEETTSAGPFDRWPTGYGFDYFYGFLAGEASQYEPNLVRNTTIVRPPKTPEEGYHLSEDIADDAIGWLRNHKTLAPEKPFLLYWATGAIHGPQHIMKEWADKYSGAFDDGWDAYRERAHEGAKAAGWIPEDAELTPRPEGLDGWDDIPEHQKPFQRRLMEVAAGFGEHADVQAGRLIDELDALGYLENTVVVYIWGDNGSSGEGQNGTISEFLAQNLIPTTVDQHLAALDELGGLDALGTPATDNQYHAAWAWAGSAPYQGMKLLASHLGGTRNPMFIQWAGRIEPDPVPRTQFHHVNDIAPTLYEIIGITPPDTVNGIPQDPMDGISLAYSIDDRAAEGRRRVQYFEIMGSRAIYADGWMASALGPRLPWVPGAPPGIRTWTPDEDRWELYDLDSDWSQAHDLAAVHPEKLAELKETWAIEAARNDALPIGGGLWVPALHPEDRFAPPYTEWEMTGDTVRVPEFCAPALGNRPNTVTLEVEAGERANGVLYKLGGAGGGLTVYAIDGTLHYEYNLFLVQRTIVRADSPLPAGASTVEVVTTVAEPRPGSPLHVVLRIDGAEVGSGDVPLSAPLLFTANDCLDIGRAYGGAVSRAYASRMPFAFDGTIGRVHIAYT</sequence>
<evidence type="ECO:0000259" key="6">
    <source>
        <dbReference type="Pfam" id="PF00884"/>
    </source>
</evidence>
<feature type="compositionally biased region" description="Pro residues" evidence="5">
    <location>
        <begin position="12"/>
        <end position="25"/>
    </location>
</feature>
<evidence type="ECO:0000313" key="7">
    <source>
        <dbReference type="EMBL" id="MDN4597067.1"/>
    </source>
</evidence>
<name>A0ABT8IWH4_9MICO</name>
<accession>A0ABT8IWH4</accession>
<dbReference type="EMBL" id="JAROCB010000002">
    <property type="protein sequence ID" value="MDN4597067.1"/>
    <property type="molecule type" value="Genomic_DNA"/>
</dbReference>
<evidence type="ECO:0000256" key="4">
    <source>
        <dbReference type="ARBA" id="ARBA00022837"/>
    </source>
</evidence>
<dbReference type="PROSITE" id="PS00523">
    <property type="entry name" value="SULFATASE_1"/>
    <property type="match status" value="1"/>
</dbReference>
<evidence type="ECO:0000256" key="5">
    <source>
        <dbReference type="SAM" id="MobiDB-lite"/>
    </source>
</evidence>
<dbReference type="Gene3D" id="3.40.720.10">
    <property type="entry name" value="Alkaline Phosphatase, subunit A"/>
    <property type="match status" value="1"/>
</dbReference>
<comment type="similarity">
    <text evidence="1">Belongs to the sulfatase family.</text>
</comment>
<keyword evidence="4" id="KW-0106">Calcium</keyword>
<keyword evidence="2" id="KW-0479">Metal-binding</keyword>
<protein>
    <submittedName>
        <fullName evidence="7">Arylsulfatase</fullName>
    </submittedName>
</protein>
<dbReference type="Proteomes" id="UP001174210">
    <property type="component" value="Unassembled WGS sequence"/>
</dbReference>
<keyword evidence="8" id="KW-1185">Reference proteome</keyword>
<feature type="region of interest" description="Disordered" evidence="5">
    <location>
        <begin position="1"/>
        <end position="48"/>
    </location>
</feature>
<keyword evidence="3" id="KW-0378">Hydrolase</keyword>
<evidence type="ECO:0000256" key="3">
    <source>
        <dbReference type="ARBA" id="ARBA00022801"/>
    </source>
</evidence>
<feature type="domain" description="Sulfatase N-terminal" evidence="6">
    <location>
        <begin position="53"/>
        <end position="472"/>
    </location>
</feature>
<dbReference type="InterPro" id="IPR050738">
    <property type="entry name" value="Sulfatase"/>
</dbReference>
<reference evidence="7" key="1">
    <citation type="submission" date="2023-03" db="EMBL/GenBank/DDBJ databases">
        <title>MT1 and MT2 Draft Genomes of Novel Species.</title>
        <authorList>
            <person name="Venkateswaran K."/>
        </authorList>
    </citation>
    <scope>NUCLEOTIDE SEQUENCE</scope>
    <source>
        <strain evidence="7">F6_8S_P_1A</strain>
    </source>
</reference>
<proteinExistence type="inferred from homology"/>
<dbReference type="PANTHER" id="PTHR42693">
    <property type="entry name" value="ARYLSULFATASE FAMILY MEMBER"/>
    <property type="match status" value="1"/>
</dbReference>